<comment type="similarity">
    <text evidence="3 8">Belongs to the inositol monophosphatase superfamily.</text>
</comment>
<dbReference type="PANTHER" id="PTHR20854:SF4">
    <property type="entry name" value="INOSITOL-1-MONOPHOSPHATASE-RELATED"/>
    <property type="match status" value="1"/>
</dbReference>
<name>A0A2H0LRK2_9BACT</name>
<dbReference type="GO" id="GO:0006020">
    <property type="term" value="P:inositol metabolic process"/>
    <property type="evidence" value="ECO:0007669"/>
    <property type="project" value="TreeGrafter"/>
</dbReference>
<dbReference type="InterPro" id="IPR020583">
    <property type="entry name" value="Inositol_monoP_metal-BS"/>
</dbReference>
<dbReference type="GO" id="GO:0046872">
    <property type="term" value="F:metal ion binding"/>
    <property type="evidence" value="ECO:0007669"/>
    <property type="project" value="UniProtKB-KW"/>
</dbReference>
<dbReference type="EMBL" id="PCVY01000022">
    <property type="protein sequence ID" value="PIQ87008.1"/>
    <property type="molecule type" value="Genomic_DNA"/>
</dbReference>
<dbReference type="CDD" id="cd01639">
    <property type="entry name" value="IMPase"/>
    <property type="match status" value="1"/>
</dbReference>
<dbReference type="Pfam" id="PF00459">
    <property type="entry name" value="Inositol_P"/>
    <property type="match status" value="1"/>
</dbReference>
<dbReference type="PANTHER" id="PTHR20854">
    <property type="entry name" value="INOSITOL MONOPHOSPHATASE"/>
    <property type="match status" value="1"/>
</dbReference>
<evidence type="ECO:0000256" key="6">
    <source>
        <dbReference type="ARBA" id="ARBA00022842"/>
    </source>
</evidence>
<dbReference type="GO" id="GO:0008934">
    <property type="term" value="F:inositol monophosphate 1-phosphatase activity"/>
    <property type="evidence" value="ECO:0007669"/>
    <property type="project" value="InterPro"/>
</dbReference>
<dbReference type="EC" id="3.1.3.25" evidence="8"/>
<organism evidence="9 10">
    <name type="scientific">Candidatus Abzuiibacterium crystallinum</name>
    <dbReference type="NCBI Taxonomy" id="1974748"/>
    <lineage>
        <taxon>Bacteria</taxon>
        <taxon>Pseudomonadati</taxon>
        <taxon>Candidatus Omnitrophota</taxon>
        <taxon>Candidatus Abzuiibacterium</taxon>
    </lineage>
</organism>
<protein>
    <recommendedName>
        <fullName evidence="8">Inositol-1-monophosphatase</fullName>
        <ecNumber evidence="8">3.1.3.25</ecNumber>
    </recommendedName>
</protein>
<dbReference type="FunFam" id="3.40.190.80:FF:000002">
    <property type="entry name" value="Inositol-1-monophosphatase"/>
    <property type="match status" value="1"/>
</dbReference>
<keyword evidence="4 7" id="KW-0479">Metal-binding</keyword>
<evidence type="ECO:0000256" key="1">
    <source>
        <dbReference type="ARBA" id="ARBA00001033"/>
    </source>
</evidence>
<dbReference type="PRINTS" id="PR00377">
    <property type="entry name" value="IMPHPHTASES"/>
</dbReference>
<feature type="binding site" evidence="7">
    <location>
        <position position="166"/>
    </location>
    <ligand>
        <name>Mg(2+)</name>
        <dbReference type="ChEBI" id="CHEBI:18420"/>
        <label>1</label>
        <note>catalytic</note>
    </ligand>
</feature>
<evidence type="ECO:0000313" key="10">
    <source>
        <dbReference type="Proteomes" id="UP000230859"/>
    </source>
</evidence>
<dbReference type="InterPro" id="IPR020550">
    <property type="entry name" value="Inositol_monophosphatase_CS"/>
</dbReference>
<dbReference type="SUPFAM" id="SSF56655">
    <property type="entry name" value="Carbohydrate phosphatase"/>
    <property type="match status" value="1"/>
</dbReference>
<sequence length="340" mass="38903">MMLSLKREIIKNKTFYRFVPAARDLKLTAHFSKSIEKHLKSSIIANDNLRSYSPFKWGSLMTVDRNKFPVPLQLKGMMKQMNKLSATLYQALMETGPLLKRAMQKPKKFKYKGHANLVTVTDKAAEKKIIRIIKRRFPDHGILAEESAESDDQTHHENQWIIDPIDGTTNFAHGLPMAAISIGFEHKGKMRLGAVYNPFLNELFWAEQDKGAFLNGKRIHVSRTRSLHAALLVTGFPYDRHQRANRYMKVVETFLRNTHGIRRLGSASLDLCYVACGRFDGYWESKLKPWDQAAGYLIAKEAGARCTDFRGGPFGIYQKETLVTNGRIHRAMVKIVSKYL</sequence>
<dbReference type="FunFam" id="3.30.540.10:FF:000003">
    <property type="entry name" value="Inositol-1-monophosphatase"/>
    <property type="match status" value="1"/>
</dbReference>
<comment type="cofactor">
    <cofactor evidence="2 7 8">
        <name>Mg(2+)</name>
        <dbReference type="ChEBI" id="CHEBI:18420"/>
    </cofactor>
</comment>
<evidence type="ECO:0000256" key="8">
    <source>
        <dbReference type="RuleBase" id="RU364068"/>
    </source>
</evidence>
<dbReference type="GO" id="GO:0046854">
    <property type="term" value="P:phosphatidylinositol phosphate biosynthetic process"/>
    <property type="evidence" value="ECO:0007669"/>
    <property type="project" value="InterPro"/>
</dbReference>
<dbReference type="AlphaFoldDB" id="A0A2H0LRK2"/>
<evidence type="ECO:0000256" key="3">
    <source>
        <dbReference type="ARBA" id="ARBA00009759"/>
    </source>
</evidence>
<dbReference type="InterPro" id="IPR033942">
    <property type="entry name" value="IMPase"/>
</dbReference>
<dbReference type="PRINTS" id="PR01959">
    <property type="entry name" value="SBIMPHPHTASE"/>
</dbReference>
<dbReference type="GO" id="GO:0007165">
    <property type="term" value="P:signal transduction"/>
    <property type="evidence" value="ECO:0007669"/>
    <property type="project" value="TreeGrafter"/>
</dbReference>
<keyword evidence="6 7" id="KW-0460">Magnesium</keyword>
<dbReference type="Gene3D" id="3.40.190.80">
    <property type="match status" value="1"/>
</dbReference>
<dbReference type="Gene3D" id="3.30.540.10">
    <property type="entry name" value="Fructose-1,6-Bisphosphatase, subunit A, domain 1"/>
    <property type="match status" value="1"/>
</dbReference>
<dbReference type="InterPro" id="IPR000760">
    <property type="entry name" value="Inositol_monophosphatase-like"/>
</dbReference>
<evidence type="ECO:0000313" key="9">
    <source>
        <dbReference type="EMBL" id="PIQ87008.1"/>
    </source>
</evidence>
<feature type="binding site" evidence="7">
    <location>
        <position position="163"/>
    </location>
    <ligand>
        <name>Mg(2+)</name>
        <dbReference type="ChEBI" id="CHEBI:18420"/>
        <label>1</label>
        <note>catalytic</note>
    </ligand>
</feature>
<proteinExistence type="inferred from homology"/>
<feature type="binding site" evidence="7">
    <location>
        <position position="165"/>
    </location>
    <ligand>
        <name>Mg(2+)</name>
        <dbReference type="ChEBI" id="CHEBI:18420"/>
        <label>1</label>
        <note>catalytic</note>
    </ligand>
</feature>
<keyword evidence="5 8" id="KW-0378">Hydrolase</keyword>
<evidence type="ECO:0000256" key="4">
    <source>
        <dbReference type="ARBA" id="ARBA00022723"/>
    </source>
</evidence>
<gene>
    <name evidence="9" type="ORF">COV74_02365</name>
</gene>
<reference evidence="9 10" key="1">
    <citation type="submission" date="2017-09" db="EMBL/GenBank/DDBJ databases">
        <title>Depth-based differentiation of microbial function through sediment-hosted aquifers and enrichment of novel symbionts in the deep terrestrial subsurface.</title>
        <authorList>
            <person name="Probst A.J."/>
            <person name="Ladd B."/>
            <person name="Jarett J.K."/>
            <person name="Geller-Mcgrath D.E."/>
            <person name="Sieber C.M."/>
            <person name="Emerson J.B."/>
            <person name="Anantharaman K."/>
            <person name="Thomas B.C."/>
            <person name="Malmstrom R."/>
            <person name="Stieglmeier M."/>
            <person name="Klingl A."/>
            <person name="Woyke T."/>
            <person name="Ryan C.M."/>
            <person name="Banfield J.F."/>
        </authorList>
    </citation>
    <scope>NUCLEOTIDE SEQUENCE [LARGE SCALE GENOMIC DNA]</scope>
    <source>
        <strain evidence="9">CG11_big_fil_rev_8_21_14_0_20_45_26</strain>
    </source>
</reference>
<evidence type="ECO:0000256" key="7">
    <source>
        <dbReference type="PIRSR" id="PIRSR600760-2"/>
    </source>
</evidence>
<dbReference type="Proteomes" id="UP000230859">
    <property type="component" value="Unassembled WGS sequence"/>
</dbReference>
<evidence type="ECO:0000256" key="2">
    <source>
        <dbReference type="ARBA" id="ARBA00001946"/>
    </source>
</evidence>
<evidence type="ECO:0000256" key="5">
    <source>
        <dbReference type="ARBA" id="ARBA00022801"/>
    </source>
</evidence>
<comment type="caution">
    <text evidence="9">The sequence shown here is derived from an EMBL/GenBank/DDBJ whole genome shotgun (WGS) entry which is preliminary data.</text>
</comment>
<dbReference type="PROSITE" id="PS00630">
    <property type="entry name" value="IMP_2"/>
    <property type="match status" value="1"/>
</dbReference>
<feature type="binding site" evidence="7">
    <location>
        <position position="145"/>
    </location>
    <ligand>
        <name>Mg(2+)</name>
        <dbReference type="ChEBI" id="CHEBI:18420"/>
        <label>1</label>
        <note>catalytic</note>
    </ligand>
</feature>
<dbReference type="InterPro" id="IPR022337">
    <property type="entry name" value="Inositol_monophosphatase_SuhB"/>
</dbReference>
<accession>A0A2H0LRK2</accession>
<dbReference type="PROSITE" id="PS00629">
    <property type="entry name" value="IMP_1"/>
    <property type="match status" value="1"/>
</dbReference>
<comment type="catalytic activity">
    <reaction evidence="1 8">
        <text>a myo-inositol phosphate + H2O = myo-inositol + phosphate</text>
        <dbReference type="Rhea" id="RHEA:24056"/>
        <dbReference type="ChEBI" id="CHEBI:15377"/>
        <dbReference type="ChEBI" id="CHEBI:17268"/>
        <dbReference type="ChEBI" id="CHEBI:43474"/>
        <dbReference type="ChEBI" id="CHEBI:84139"/>
        <dbReference type="EC" id="3.1.3.25"/>
    </reaction>
</comment>
<feature type="binding site" evidence="7">
    <location>
        <position position="291"/>
    </location>
    <ligand>
        <name>Mg(2+)</name>
        <dbReference type="ChEBI" id="CHEBI:18420"/>
        <label>1</label>
        <note>catalytic</note>
    </ligand>
</feature>